<evidence type="ECO:0000313" key="2">
    <source>
        <dbReference type="EMBL" id="GEZ77319.1"/>
    </source>
</evidence>
<name>A0A699IR05_TANCI</name>
<accession>A0A699IR05</accession>
<dbReference type="EMBL" id="BKCJ010321678">
    <property type="protein sequence ID" value="GEZ77319.1"/>
    <property type="molecule type" value="Genomic_DNA"/>
</dbReference>
<reference evidence="2" key="1">
    <citation type="journal article" date="2019" name="Sci. Rep.">
        <title>Draft genome of Tanacetum cinerariifolium, the natural source of mosquito coil.</title>
        <authorList>
            <person name="Yamashiro T."/>
            <person name="Shiraishi A."/>
            <person name="Satake H."/>
            <person name="Nakayama K."/>
        </authorList>
    </citation>
    <scope>NUCLEOTIDE SEQUENCE</scope>
</reference>
<comment type="caution">
    <text evidence="2">The sequence shown here is derived from an EMBL/GenBank/DDBJ whole genome shotgun (WGS) entry which is preliminary data.</text>
</comment>
<feature type="non-terminal residue" evidence="2">
    <location>
        <position position="1"/>
    </location>
</feature>
<feature type="region of interest" description="Disordered" evidence="1">
    <location>
        <begin position="1"/>
        <end position="99"/>
    </location>
</feature>
<evidence type="ECO:0000256" key="1">
    <source>
        <dbReference type="SAM" id="MobiDB-lite"/>
    </source>
</evidence>
<proteinExistence type="predicted"/>
<gene>
    <name evidence="2" type="ORF">Tci_549292</name>
</gene>
<sequence>VTDINKRTKNEAITDKTGHEMEKSRKVNKCYKDNNRKHDDDENDDDEDPLVGPNQGKKTKRQRTKESESSKKPSTTKETPKGKAPSNKSASVKEPVEEPIAEVNKRQVVLDQHEQPWFNQMVYATKDPLTFNDLMATPIDFFKYVLNRLKIDNLSQDLLLGPAYDLLKGTCTSSIKLEYNFQECFNALIDKLDWNNPEGDRCPFDLSKPLLLQGGPGYLTFATDYFLNNDLEYLKYSDPEITYTTSITKTKPARYKIVGIEDTVLTLWSTIKHAYEKDVTKGIKH</sequence>
<dbReference type="AlphaFoldDB" id="A0A699IR05"/>
<protein>
    <submittedName>
        <fullName evidence="2">Uncharacterized protein</fullName>
    </submittedName>
</protein>
<organism evidence="2">
    <name type="scientific">Tanacetum cinerariifolium</name>
    <name type="common">Dalmatian daisy</name>
    <name type="synonym">Chrysanthemum cinerariifolium</name>
    <dbReference type="NCBI Taxonomy" id="118510"/>
    <lineage>
        <taxon>Eukaryota</taxon>
        <taxon>Viridiplantae</taxon>
        <taxon>Streptophyta</taxon>
        <taxon>Embryophyta</taxon>
        <taxon>Tracheophyta</taxon>
        <taxon>Spermatophyta</taxon>
        <taxon>Magnoliopsida</taxon>
        <taxon>eudicotyledons</taxon>
        <taxon>Gunneridae</taxon>
        <taxon>Pentapetalae</taxon>
        <taxon>asterids</taxon>
        <taxon>campanulids</taxon>
        <taxon>Asterales</taxon>
        <taxon>Asteraceae</taxon>
        <taxon>Asteroideae</taxon>
        <taxon>Anthemideae</taxon>
        <taxon>Anthemidinae</taxon>
        <taxon>Tanacetum</taxon>
    </lineage>
</organism>
<feature type="compositionally biased region" description="Basic and acidic residues" evidence="1">
    <location>
        <begin position="1"/>
        <end position="40"/>
    </location>
</feature>